<evidence type="ECO:0008006" key="4">
    <source>
        <dbReference type="Google" id="ProtNLM"/>
    </source>
</evidence>
<evidence type="ECO:0000313" key="3">
    <source>
        <dbReference type="Proteomes" id="UP000177306"/>
    </source>
</evidence>
<keyword evidence="1" id="KW-0472">Membrane</keyword>
<sequence length="103" mass="11927">MTGDYEGPKLDEILRLTKENNRMLHKMRRNVFLGGLFKLLLWAAFIIVPLWLYMQYLAPVMQSMLDTVNQIQGTGTSAQAQFGDLNESLQKLRAQFPQYFQGQ</sequence>
<dbReference type="EMBL" id="MFLY01000012">
    <property type="protein sequence ID" value="OGG73081.1"/>
    <property type="molecule type" value="Genomic_DNA"/>
</dbReference>
<name>A0A1F6EHG2_9BACT</name>
<reference evidence="2 3" key="1">
    <citation type="journal article" date="2016" name="Nat. Commun.">
        <title>Thousands of microbial genomes shed light on interconnected biogeochemical processes in an aquifer system.</title>
        <authorList>
            <person name="Anantharaman K."/>
            <person name="Brown C.T."/>
            <person name="Hug L.A."/>
            <person name="Sharon I."/>
            <person name="Castelle C.J."/>
            <person name="Probst A.J."/>
            <person name="Thomas B.C."/>
            <person name="Singh A."/>
            <person name="Wilkins M.J."/>
            <person name="Karaoz U."/>
            <person name="Brodie E.L."/>
            <person name="Williams K.H."/>
            <person name="Hubbard S.S."/>
            <person name="Banfield J.F."/>
        </authorList>
    </citation>
    <scope>NUCLEOTIDE SEQUENCE [LARGE SCALE GENOMIC DNA]</scope>
</reference>
<protein>
    <recommendedName>
        <fullName evidence="4">Transmembrane protein</fullName>
    </recommendedName>
</protein>
<accession>A0A1F6EHG2</accession>
<keyword evidence="1" id="KW-0812">Transmembrane</keyword>
<dbReference type="AlphaFoldDB" id="A0A1F6EHG2"/>
<feature type="transmembrane region" description="Helical" evidence="1">
    <location>
        <begin position="31"/>
        <end position="54"/>
    </location>
</feature>
<evidence type="ECO:0000313" key="2">
    <source>
        <dbReference type="EMBL" id="OGG73081.1"/>
    </source>
</evidence>
<organism evidence="2 3">
    <name type="scientific">Candidatus Kaiserbacteria bacterium RIFCSPLOWO2_01_FULL_53_17</name>
    <dbReference type="NCBI Taxonomy" id="1798511"/>
    <lineage>
        <taxon>Bacteria</taxon>
        <taxon>Candidatus Kaiseribacteriota</taxon>
    </lineage>
</organism>
<keyword evidence="1" id="KW-1133">Transmembrane helix</keyword>
<proteinExistence type="predicted"/>
<gene>
    <name evidence="2" type="ORF">A3A38_04270</name>
</gene>
<comment type="caution">
    <text evidence="2">The sequence shown here is derived from an EMBL/GenBank/DDBJ whole genome shotgun (WGS) entry which is preliminary data.</text>
</comment>
<dbReference type="Proteomes" id="UP000177306">
    <property type="component" value="Unassembled WGS sequence"/>
</dbReference>
<evidence type="ECO:0000256" key="1">
    <source>
        <dbReference type="SAM" id="Phobius"/>
    </source>
</evidence>